<dbReference type="AlphaFoldDB" id="A0AAN9NNR7"/>
<dbReference type="PANTHER" id="PTHR10492">
    <property type="match status" value="1"/>
</dbReference>
<sequence length="523" mass="59951">MFFYEENVGKRTILPSSFIGSRRDLTQRYEDGMTIVFNDGKPDIFLTMTCNPSWNEISSELGILQLLQGHPDLLGRIFKAKFEQLKKDVINKGVIGKVKEDYDSIIRAEIPKIEQEPQLYTVVLKHMIHGPCGTSNPRSPCMKNGKCKKRYPKQFLDDTRQGPDRVAIEVHRGSTLDEVQQYIDARWICAPEALNLWNEFYPHMVEDYPSTSTSVSINMINMLLKDLNNLLIQHGKQLTNFDLPSLTFEDTKNTAIPRVIQEELAIQVPNEDVDSIKKLNHDQFIAFNAILDVINHKQSQVFFVDEPGTKAQMILACIIKSPLWVITKVLHLRQNMQSLQDPTFVEYLMRIGDGIEPTKYNDIVKIPHQLAITWEGESSIQKLIQETFSQLESHTWDATYMVQRAILTPKNDDVQQLNNMIINQFPGKEHEFLSFYEVEGDTHNLYQQEFLHTIAPGGLPPHVLKIKKSAPLMLLRNIDPKSGLCNGTRLLCRGFFRNMLDVEILIGTIIGKKISCLESNIRQ</sequence>
<evidence type="ECO:0000313" key="4">
    <source>
        <dbReference type="Proteomes" id="UP001386955"/>
    </source>
</evidence>
<evidence type="ECO:0000313" key="3">
    <source>
        <dbReference type="EMBL" id="KAK7376137.1"/>
    </source>
</evidence>
<dbReference type="InterPro" id="IPR025476">
    <property type="entry name" value="Helitron_helicase-like"/>
</dbReference>
<dbReference type="Pfam" id="PF21530">
    <property type="entry name" value="Pif1_2B_dom"/>
    <property type="match status" value="1"/>
</dbReference>
<dbReference type="SUPFAM" id="SSF52540">
    <property type="entry name" value="P-loop containing nucleoside triphosphate hydrolases"/>
    <property type="match status" value="1"/>
</dbReference>
<comment type="caution">
    <text evidence="3">The sequence shown here is derived from an EMBL/GenBank/DDBJ whole genome shotgun (WGS) entry which is preliminary data.</text>
</comment>
<dbReference type="PANTHER" id="PTHR10492:SF101">
    <property type="entry name" value="ATP-DEPENDENT DNA HELICASE"/>
    <property type="match status" value="1"/>
</dbReference>
<proteinExistence type="predicted"/>
<accession>A0AAN9NNR7</accession>
<keyword evidence="4" id="KW-1185">Reference proteome</keyword>
<protein>
    <recommendedName>
        <fullName evidence="5">DNA helicase</fullName>
    </recommendedName>
</protein>
<evidence type="ECO:0008006" key="5">
    <source>
        <dbReference type="Google" id="ProtNLM"/>
    </source>
</evidence>
<dbReference type="Pfam" id="PF14214">
    <property type="entry name" value="Helitron_like_N"/>
    <property type="match status" value="1"/>
</dbReference>
<dbReference type="Proteomes" id="UP001386955">
    <property type="component" value="Unassembled WGS sequence"/>
</dbReference>
<evidence type="ECO:0000259" key="1">
    <source>
        <dbReference type="Pfam" id="PF14214"/>
    </source>
</evidence>
<name>A0AAN9NNR7_PSOTE</name>
<dbReference type="EMBL" id="JAYMYS010000033">
    <property type="protein sequence ID" value="KAK7376137.1"/>
    <property type="molecule type" value="Genomic_DNA"/>
</dbReference>
<gene>
    <name evidence="3" type="ORF">VNO78_34991</name>
</gene>
<dbReference type="InterPro" id="IPR049163">
    <property type="entry name" value="Pif1-like_2B_dom"/>
</dbReference>
<dbReference type="InterPro" id="IPR027417">
    <property type="entry name" value="P-loop_NTPase"/>
</dbReference>
<feature type="domain" description="Helitron helicase-like" evidence="1">
    <location>
        <begin position="6"/>
        <end position="102"/>
    </location>
</feature>
<evidence type="ECO:0000259" key="2">
    <source>
        <dbReference type="Pfam" id="PF21530"/>
    </source>
</evidence>
<reference evidence="3 4" key="1">
    <citation type="submission" date="2024-01" db="EMBL/GenBank/DDBJ databases">
        <title>The genomes of 5 underutilized Papilionoideae crops provide insights into root nodulation and disease resistanc.</title>
        <authorList>
            <person name="Jiang F."/>
        </authorList>
    </citation>
    <scope>NUCLEOTIDE SEQUENCE [LARGE SCALE GENOMIC DNA]</scope>
    <source>
        <strain evidence="3">DUOXIRENSHENG_FW03</strain>
        <tissue evidence="3">Leaves</tissue>
    </source>
</reference>
<feature type="domain" description="DNA helicase Pif1-like 2B" evidence="2">
    <location>
        <begin position="449"/>
        <end position="492"/>
    </location>
</feature>
<organism evidence="3 4">
    <name type="scientific">Psophocarpus tetragonolobus</name>
    <name type="common">Winged bean</name>
    <name type="synonym">Dolichos tetragonolobus</name>
    <dbReference type="NCBI Taxonomy" id="3891"/>
    <lineage>
        <taxon>Eukaryota</taxon>
        <taxon>Viridiplantae</taxon>
        <taxon>Streptophyta</taxon>
        <taxon>Embryophyta</taxon>
        <taxon>Tracheophyta</taxon>
        <taxon>Spermatophyta</taxon>
        <taxon>Magnoliopsida</taxon>
        <taxon>eudicotyledons</taxon>
        <taxon>Gunneridae</taxon>
        <taxon>Pentapetalae</taxon>
        <taxon>rosids</taxon>
        <taxon>fabids</taxon>
        <taxon>Fabales</taxon>
        <taxon>Fabaceae</taxon>
        <taxon>Papilionoideae</taxon>
        <taxon>50 kb inversion clade</taxon>
        <taxon>NPAAA clade</taxon>
        <taxon>indigoferoid/millettioid clade</taxon>
        <taxon>Phaseoleae</taxon>
        <taxon>Psophocarpus</taxon>
    </lineage>
</organism>